<dbReference type="PROSITE" id="PS51565">
    <property type="entry name" value="SAM_MT85_SETD3"/>
    <property type="match status" value="1"/>
</dbReference>
<dbReference type="PROSITE" id="PS51419">
    <property type="entry name" value="RAB"/>
    <property type="match status" value="1"/>
</dbReference>
<comment type="catalytic activity">
    <reaction evidence="4">
        <text>L-histidyl-[protein] + S-adenosyl-L-methionine = N(tele)-methyl-L-histidyl-[protein] + S-adenosyl-L-homocysteine + H(+)</text>
        <dbReference type="Rhea" id="RHEA:19369"/>
        <dbReference type="Rhea" id="RHEA-COMP:9745"/>
        <dbReference type="Rhea" id="RHEA-COMP:11600"/>
        <dbReference type="ChEBI" id="CHEBI:15378"/>
        <dbReference type="ChEBI" id="CHEBI:16367"/>
        <dbReference type="ChEBI" id="CHEBI:29979"/>
        <dbReference type="ChEBI" id="CHEBI:57856"/>
        <dbReference type="ChEBI" id="CHEBI:59789"/>
        <dbReference type="EC" id="2.1.1.85"/>
    </reaction>
</comment>
<dbReference type="Pfam" id="PF09273">
    <property type="entry name" value="Rubis-subs-bind"/>
    <property type="match status" value="1"/>
</dbReference>
<reference evidence="5" key="1">
    <citation type="journal article" date="2013" name="Genome Biol.">
        <title>Draft genome of the mountain pine beetle, Dendroctonus ponderosae Hopkins, a major forest pest.</title>
        <authorList>
            <person name="Keeling C.I."/>
            <person name="Yuen M.M."/>
            <person name="Liao N.Y."/>
            <person name="Docking T.R."/>
            <person name="Chan S.K."/>
            <person name="Taylor G.A."/>
            <person name="Palmquist D.L."/>
            <person name="Jackman S.D."/>
            <person name="Nguyen A."/>
            <person name="Li M."/>
            <person name="Henderson H."/>
            <person name="Janes J.K."/>
            <person name="Zhao Y."/>
            <person name="Pandoh P."/>
            <person name="Moore R."/>
            <person name="Sperling F.A."/>
            <person name="Huber D.P."/>
            <person name="Birol I."/>
            <person name="Jones S.J."/>
            <person name="Bohlmann J."/>
        </authorList>
    </citation>
    <scope>NUCLEOTIDE SEQUENCE</scope>
</reference>
<accession>N6TNE8</accession>
<dbReference type="SMART" id="SM00173">
    <property type="entry name" value="RAS"/>
    <property type="match status" value="1"/>
</dbReference>
<comment type="similarity">
    <text evidence="4">Belongs to the class V-like SAM-binding methyltransferase superfamily. SETD3 actin-histidine methyltransferase family.</text>
</comment>
<keyword evidence="4" id="KW-0808">Transferase</keyword>
<dbReference type="HOGENOM" id="CLU_396516_0_0_1"/>
<dbReference type="GO" id="GO:0008333">
    <property type="term" value="P:endosome to lysosome transport"/>
    <property type="evidence" value="ECO:0007669"/>
    <property type="project" value="TreeGrafter"/>
</dbReference>
<dbReference type="FunFam" id="3.40.50.300:FF:001447">
    <property type="entry name" value="Ras-related protein Rab-1B"/>
    <property type="match status" value="1"/>
</dbReference>
<dbReference type="SUPFAM" id="SSF81822">
    <property type="entry name" value="RuBisCo LSMT C-terminal, substrate-binding domain"/>
    <property type="match status" value="1"/>
</dbReference>
<dbReference type="InterPro" id="IPR025785">
    <property type="entry name" value="SETD3"/>
</dbReference>
<dbReference type="SUPFAM" id="SSF52540">
    <property type="entry name" value="P-loop containing nucleoside triphosphate hydrolases"/>
    <property type="match status" value="1"/>
</dbReference>
<dbReference type="GO" id="GO:0003924">
    <property type="term" value="F:GTPase activity"/>
    <property type="evidence" value="ECO:0007669"/>
    <property type="project" value="InterPro"/>
</dbReference>
<dbReference type="InterPro" id="IPR015353">
    <property type="entry name" value="Rubisco_LSMT_subst-bd"/>
</dbReference>
<dbReference type="Gene3D" id="3.40.50.300">
    <property type="entry name" value="P-loop containing nucleotide triphosphate hydrolases"/>
    <property type="match status" value="1"/>
</dbReference>
<dbReference type="Gene3D" id="3.90.1410.10">
    <property type="entry name" value="set domain protein methyltransferase, domain 1"/>
    <property type="match status" value="1"/>
</dbReference>
<dbReference type="SMART" id="SM00175">
    <property type="entry name" value="RAB"/>
    <property type="match status" value="1"/>
</dbReference>
<evidence type="ECO:0000313" key="5">
    <source>
        <dbReference type="EMBL" id="ENN70770.1"/>
    </source>
</evidence>
<dbReference type="EC" id="2.1.1.85" evidence="4"/>
<dbReference type="GO" id="GO:0018064">
    <property type="term" value="F:protein-L-histidine N-tele-methyltransferase activity"/>
    <property type="evidence" value="ECO:0007669"/>
    <property type="project" value="UniProtKB-EC"/>
</dbReference>
<dbReference type="Pfam" id="PF00071">
    <property type="entry name" value="Ras"/>
    <property type="match status" value="1"/>
</dbReference>
<feature type="non-terminal residue" evidence="5">
    <location>
        <position position="1"/>
    </location>
</feature>
<dbReference type="SMART" id="SM00176">
    <property type="entry name" value="RAN"/>
    <property type="match status" value="1"/>
</dbReference>
<keyword evidence="2" id="KW-0547">Nucleotide-binding</keyword>
<dbReference type="OMA" id="CLENNIM"/>
<sequence length="695" mass="79005">MAPTARTGSWKHRFKEQEQLLANADNILRLSTLTEIRSPEDVVTLHRHLGACIQETRQLEDKLAKKLSKKLKNQVPNNGRGIQRQNSIGPFLAWLKENGAKMNGCSIAAFEGYGLGIKLDQTAAKNSLIMSVPSKLFMSTDSAKRSILSNLFDKLDILKNMPNVLLAIHLLVEKFSPNSFWKSYINTLPKTYNTILYFTQLELEELAGSCALEPSYTQIRSIIRQYAYFYKVFATLDHEIGELMHKFSFKEYCWAVSTVMTRQNLVPLAPNQTFLIPLFDMCNHANGGIITDYNPETDQLECLASKDFQEGEQLFFYEDNEHDYRLVSMCTAVPKRVELLKSMGMPPSFLIQITKDTKTISDDLLAFTRVMCLPSDQIDQWMPKEKSAALAKPDCPLDAQLTKRCWDYLKIRLTVELAHFKTTIEEDLEILNKPNLSENMKLIVKLRLSEKRLLKSFAAVVEEMSQKERLINLSDRLRVANLHKKELNFKLVVIGDFGVGKTSIINRYTDGEFSSSYKVTIGADFAVKTLEWDEETRINLHLWDIAGHERFGALTGIFYRHSVGAALVFDLTRPETFKSIKKWLIDLRKKVSLPGGLAIPTILLANKGDITTETIPADINDFCLENNIMAWFITSAKNNIQIDEAMLKLTNNALRNHHSLQFPLITDDVIKLATENGHGPPNGEPNTRRFYCCGT</sequence>
<dbReference type="Gene3D" id="3.90.1420.10">
    <property type="entry name" value="Rubisco LSMT, substrate-binding domain"/>
    <property type="match status" value="1"/>
</dbReference>
<dbReference type="EMBL" id="KB741283">
    <property type="protein sequence ID" value="ENN70770.1"/>
    <property type="molecule type" value="Genomic_DNA"/>
</dbReference>
<dbReference type="InterPro" id="IPR005225">
    <property type="entry name" value="Small_GTP-bd"/>
</dbReference>
<dbReference type="InterPro" id="IPR027417">
    <property type="entry name" value="P-loop_NTPase"/>
</dbReference>
<keyword evidence="4" id="KW-0949">S-adenosyl-L-methionine</keyword>
<dbReference type="PANTHER" id="PTHR47981:SF39">
    <property type="entry name" value="RAS-RELATED PROTEIN RAB"/>
    <property type="match status" value="1"/>
</dbReference>
<dbReference type="SUPFAM" id="SSF82199">
    <property type="entry name" value="SET domain"/>
    <property type="match status" value="1"/>
</dbReference>
<dbReference type="InterPro" id="IPR046341">
    <property type="entry name" value="SET_dom_sf"/>
</dbReference>
<evidence type="ECO:0000256" key="2">
    <source>
        <dbReference type="ARBA" id="ARBA00022741"/>
    </source>
</evidence>
<dbReference type="GO" id="GO:0005770">
    <property type="term" value="C:late endosome"/>
    <property type="evidence" value="ECO:0007669"/>
    <property type="project" value="TreeGrafter"/>
</dbReference>
<dbReference type="GO" id="GO:0090385">
    <property type="term" value="P:phagosome-lysosome fusion"/>
    <property type="evidence" value="ECO:0007669"/>
    <property type="project" value="TreeGrafter"/>
</dbReference>
<comment type="similarity">
    <text evidence="1">Belongs to the small GTPase superfamily. Rab family.</text>
</comment>
<evidence type="ECO:0000256" key="1">
    <source>
        <dbReference type="ARBA" id="ARBA00006270"/>
    </source>
</evidence>
<evidence type="ECO:0000256" key="3">
    <source>
        <dbReference type="ARBA" id="ARBA00023134"/>
    </source>
</evidence>
<protein>
    <recommendedName>
        <fullName evidence="4">protein-histidine N-methyltransferase</fullName>
        <ecNumber evidence="4">2.1.1.85</ecNumber>
    </recommendedName>
</protein>
<gene>
    <name evidence="5" type="ORF">YQE_12520</name>
</gene>
<dbReference type="InterPro" id="IPR036464">
    <property type="entry name" value="Rubisco_LSMT_subst-bd_sf"/>
</dbReference>
<name>N6TNE8_DENPD</name>
<dbReference type="GO" id="GO:0045335">
    <property type="term" value="C:phagocytic vesicle"/>
    <property type="evidence" value="ECO:0007669"/>
    <property type="project" value="TreeGrafter"/>
</dbReference>
<organism evidence="5">
    <name type="scientific">Dendroctonus ponderosae</name>
    <name type="common">Mountain pine beetle</name>
    <dbReference type="NCBI Taxonomy" id="77166"/>
    <lineage>
        <taxon>Eukaryota</taxon>
        <taxon>Metazoa</taxon>
        <taxon>Ecdysozoa</taxon>
        <taxon>Arthropoda</taxon>
        <taxon>Hexapoda</taxon>
        <taxon>Insecta</taxon>
        <taxon>Pterygota</taxon>
        <taxon>Neoptera</taxon>
        <taxon>Endopterygota</taxon>
        <taxon>Coleoptera</taxon>
        <taxon>Polyphaga</taxon>
        <taxon>Cucujiformia</taxon>
        <taxon>Curculionidae</taxon>
        <taxon>Scolytinae</taxon>
        <taxon>Dendroctonus</taxon>
    </lineage>
</organism>
<dbReference type="GO" id="GO:0032259">
    <property type="term" value="P:methylation"/>
    <property type="evidence" value="ECO:0007669"/>
    <property type="project" value="UniProtKB-KW"/>
</dbReference>
<keyword evidence="4" id="KW-0489">Methyltransferase</keyword>
<dbReference type="PRINTS" id="PR00449">
    <property type="entry name" value="RASTRNSFRMNG"/>
</dbReference>
<dbReference type="AlphaFoldDB" id="N6TNE8"/>
<dbReference type="GO" id="GO:0005764">
    <property type="term" value="C:lysosome"/>
    <property type="evidence" value="ECO:0007669"/>
    <property type="project" value="TreeGrafter"/>
</dbReference>
<evidence type="ECO:0000256" key="4">
    <source>
        <dbReference type="PROSITE-ProRule" id="PRU00898"/>
    </source>
</evidence>
<dbReference type="InterPro" id="IPR001806">
    <property type="entry name" value="Small_GTPase"/>
</dbReference>
<dbReference type="PROSITE" id="PS51421">
    <property type="entry name" value="RAS"/>
    <property type="match status" value="1"/>
</dbReference>
<dbReference type="CDD" id="cd19176">
    <property type="entry name" value="SET_SETD3"/>
    <property type="match status" value="1"/>
</dbReference>
<keyword evidence="3" id="KW-0342">GTP-binding</keyword>
<proteinExistence type="inferred from homology"/>
<dbReference type="SMART" id="SM00174">
    <property type="entry name" value="RHO"/>
    <property type="match status" value="1"/>
</dbReference>
<dbReference type="GO" id="GO:0005525">
    <property type="term" value="F:GTP binding"/>
    <property type="evidence" value="ECO:0007669"/>
    <property type="project" value="UniProtKB-KW"/>
</dbReference>
<dbReference type="OrthoDB" id="245989at2759"/>
<dbReference type="PANTHER" id="PTHR47981">
    <property type="entry name" value="RAB FAMILY"/>
    <property type="match status" value="1"/>
</dbReference>
<dbReference type="InterPro" id="IPR044428">
    <property type="entry name" value="SETD3_SET"/>
</dbReference>
<dbReference type="NCBIfam" id="TIGR00231">
    <property type="entry name" value="small_GTP"/>
    <property type="match status" value="1"/>
</dbReference>